<evidence type="ECO:0000313" key="2">
    <source>
        <dbReference type="EMBL" id="SDX31461.1"/>
    </source>
</evidence>
<dbReference type="Proteomes" id="UP000199541">
    <property type="component" value="Unassembled WGS sequence"/>
</dbReference>
<reference evidence="1" key="1">
    <citation type="journal article" date="2014" name="Int. J. Syst. Evol. Microbiol.">
        <title>Complete genome sequence of Corynebacterium casei LMG S-19264T (=DSM 44701T), isolated from a smear-ripened cheese.</title>
        <authorList>
            <consortium name="US DOE Joint Genome Institute (JGI-PGF)"/>
            <person name="Walter F."/>
            <person name="Albersmeier A."/>
            <person name="Kalinowski J."/>
            <person name="Ruckert C."/>
        </authorList>
    </citation>
    <scope>NUCLEOTIDE SEQUENCE</scope>
    <source>
        <strain evidence="1">CGMCC 1.10859</strain>
    </source>
</reference>
<evidence type="ECO:0000313" key="1">
    <source>
        <dbReference type="EMBL" id="GHE02333.1"/>
    </source>
</evidence>
<evidence type="ECO:0000313" key="3">
    <source>
        <dbReference type="Proteomes" id="UP000199541"/>
    </source>
</evidence>
<protein>
    <submittedName>
        <fullName evidence="1">Uncharacterized protein</fullName>
    </submittedName>
</protein>
<reference evidence="2 3" key="2">
    <citation type="submission" date="2016-10" db="EMBL/GenBank/DDBJ databases">
        <authorList>
            <person name="Varghese N."/>
            <person name="Submissions S."/>
        </authorList>
    </citation>
    <scope>NUCLEOTIDE SEQUENCE [LARGE SCALE GENOMIC DNA]</scope>
    <source>
        <strain evidence="2 3">DSM 24802</strain>
    </source>
</reference>
<name>A0AAN4USI0_9RHOB</name>
<dbReference type="AlphaFoldDB" id="A0AAN4USI0"/>
<dbReference type="RefSeq" id="WP_143037534.1">
    <property type="nucleotide sequence ID" value="NZ_BNAB01000009.1"/>
</dbReference>
<dbReference type="Proteomes" id="UP000634647">
    <property type="component" value="Unassembled WGS sequence"/>
</dbReference>
<dbReference type="EMBL" id="BNAB01000009">
    <property type="protein sequence ID" value="GHE02333.1"/>
    <property type="molecule type" value="Genomic_DNA"/>
</dbReference>
<evidence type="ECO:0000313" key="4">
    <source>
        <dbReference type="Proteomes" id="UP000634647"/>
    </source>
</evidence>
<sequence>MKHDAASRKAIVQHFSVERIPKGDILFPSFTFKGQDDPDEVWVVLATTRLGMMPEQTNHHVFRNEAEAKDFMRDFPIGSEVPEPDWGGSGPYASDFVRKIVDEGGPTLGAADEDSFLPLRILDDAGFITGKAGSISEKVAEFIGRERIQEIKDRHGDFWQVAADFEYCWQNTSHSSAVFVAASFRFHRFVTGNEFAAGYLLRDLEMLVDGVEAEATSSVERRRKATTRSGEKSKESRMKRINALLDRMTEIVESNPIAARFDPEAVAKMAGEDCAVAQPKLWQQGKRQISEYLGEIRRGEAGGELKARYYRLFAAKQPERP</sequence>
<gene>
    <name evidence="1" type="ORF">GCM10008024_21370</name>
    <name evidence="2" type="ORF">SAMN05444006_113120</name>
</gene>
<keyword evidence="3" id="KW-1185">Reference proteome</keyword>
<accession>A0AAN4USI0</accession>
<proteinExistence type="predicted"/>
<reference evidence="1" key="3">
    <citation type="submission" date="2023-06" db="EMBL/GenBank/DDBJ databases">
        <authorList>
            <person name="Sun Q."/>
            <person name="Zhou Y."/>
        </authorList>
    </citation>
    <scope>NUCLEOTIDE SEQUENCE</scope>
    <source>
        <strain evidence="1">CGMCC 1.10859</strain>
    </source>
</reference>
<comment type="caution">
    <text evidence="1">The sequence shown here is derived from an EMBL/GenBank/DDBJ whole genome shotgun (WGS) entry which is preliminary data.</text>
</comment>
<organism evidence="1 4">
    <name type="scientific">Allgaiera indica</name>
    <dbReference type="NCBI Taxonomy" id="765699"/>
    <lineage>
        <taxon>Bacteria</taxon>
        <taxon>Pseudomonadati</taxon>
        <taxon>Pseudomonadota</taxon>
        <taxon>Alphaproteobacteria</taxon>
        <taxon>Rhodobacterales</taxon>
        <taxon>Paracoccaceae</taxon>
        <taxon>Allgaiera</taxon>
    </lineage>
</organism>
<dbReference type="EMBL" id="FNOB01000013">
    <property type="protein sequence ID" value="SDX31461.1"/>
    <property type="molecule type" value="Genomic_DNA"/>
</dbReference>